<dbReference type="AlphaFoldDB" id="A0A7X0MWG8"/>
<accession>A0A7X0MWG8</accession>
<organism evidence="2 3">
    <name type="scientific">Pseudoteredinibacter isoporae</name>
    <dbReference type="NCBI Taxonomy" id="570281"/>
    <lineage>
        <taxon>Bacteria</taxon>
        <taxon>Pseudomonadati</taxon>
        <taxon>Pseudomonadota</taxon>
        <taxon>Gammaproteobacteria</taxon>
        <taxon>Cellvibrionales</taxon>
        <taxon>Cellvibrionaceae</taxon>
        <taxon>Pseudoteredinibacter</taxon>
    </lineage>
</organism>
<dbReference type="RefSeq" id="WP_166849918.1">
    <property type="nucleotide sequence ID" value="NZ_JAAONY010000001.1"/>
</dbReference>
<feature type="signal peptide" evidence="1">
    <location>
        <begin position="1"/>
        <end position="19"/>
    </location>
</feature>
<dbReference type="InterPro" id="IPR007433">
    <property type="entry name" value="DUF481"/>
</dbReference>
<comment type="caution">
    <text evidence="2">The sequence shown here is derived from an EMBL/GenBank/DDBJ whole genome shotgun (WGS) entry which is preliminary data.</text>
</comment>
<gene>
    <name evidence="2" type="ORF">HNR48_001202</name>
</gene>
<sequence>MTRLTSIFLLFLLSTQAFAARLTLMNGDSLQGDLLGIEGSTLRWQSPMLGELSIPLSKVESFNSDTLVKIQGRDDACSIIQVSNGEMHYSCSQSQGNKMDLLAVDQVEPFEQFYTQDLDISGSLSVAGVLSRGNKEEDDWDVSAKVGAEHGDYRHEADFKYDNTDKLLQSQQTEDYKLGYQLDWFFKERWFLYTDVSTEMLESKNIDQRHGLGLGVGYQWFKRRDLSLALESGLNLQNEEQTGSSNTEERLNWQWALQLDYRLPFSATLFHKHQLSYSMQLAEDWELDTETGLKVPLGYGLSSDVKFQYDFDNLPAEGAKRKDTRLTVGVAYQW</sequence>
<dbReference type="Pfam" id="PF04338">
    <property type="entry name" value="DUF481"/>
    <property type="match status" value="1"/>
</dbReference>
<protein>
    <submittedName>
        <fullName evidence="2">Putative salt-induced outer membrane protein YdiY</fullName>
    </submittedName>
</protein>
<keyword evidence="1" id="KW-0732">Signal</keyword>
<evidence type="ECO:0000313" key="2">
    <source>
        <dbReference type="EMBL" id="MBB6520924.1"/>
    </source>
</evidence>
<dbReference type="InParanoid" id="A0A7X0MWG8"/>
<feature type="chain" id="PRO_5031134340" evidence="1">
    <location>
        <begin position="20"/>
        <end position="334"/>
    </location>
</feature>
<keyword evidence="3" id="KW-1185">Reference proteome</keyword>
<proteinExistence type="predicted"/>
<evidence type="ECO:0000313" key="3">
    <source>
        <dbReference type="Proteomes" id="UP000528457"/>
    </source>
</evidence>
<dbReference type="Proteomes" id="UP000528457">
    <property type="component" value="Unassembled WGS sequence"/>
</dbReference>
<dbReference type="EMBL" id="JACHHT010000001">
    <property type="protein sequence ID" value="MBB6520924.1"/>
    <property type="molecule type" value="Genomic_DNA"/>
</dbReference>
<reference evidence="2 3" key="1">
    <citation type="submission" date="2020-08" db="EMBL/GenBank/DDBJ databases">
        <title>Genomic Encyclopedia of Type Strains, Phase IV (KMG-IV): sequencing the most valuable type-strain genomes for metagenomic binning, comparative biology and taxonomic classification.</title>
        <authorList>
            <person name="Goeker M."/>
        </authorList>
    </citation>
    <scope>NUCLEOTIDE SEQUENCE [LARGE SCALE GENOMIC DNA]</scope>
    <source>
        <strain evidence="2 3">DSM 22368</strain>
    </source>
</reference>
<name>A0A7X0MWG8_9GAMM</name>
<evidence type="ECO:0000256" key="1">
    <source>
        <dbReference type="SAM" id="SignalP"/>
    </source>
</evidence>